<dbReference type="SMART" id="SM00342">
    <property type="entry name" value="HTH_ARAC"/>
    <property type="match status" value="1"/>
</dbReference>
<evidence type="ECO:0000313" key="5">
    <source>
        <dbReference type="EMBL" id="UWX54403.1"/>
    </source>
</evidence>
<reference evidence="5" key="1">
    <citation type="submission" date="2022-09" db="EMBL/GenBank/DDBJ databases">
        <title>Maribacter litopenaei sp. nov., isolated from the intestinal tract of the Pacific White Shrimp, Litopenaeus vannamei.</title>
        <authorList>
            <person name="Kim S.Y."/>
            <person name="Hwang C.Y."/>
        </authorList>
    </citation>
    <scope>NUCLEOTIDE SEQUENCE</scope>
    <source>
        <strain evidence="5">HL-LV01</strain>
    </source>
</reference>
<dbReference type="Pfam" id="PF12833">
    <property type="entry name" value="HTH_18"/>
    <property type="match status" value="1"/>
</dbReference>
<dbReference type="Gene3D" id="1.10.10.60">
    <property type="entry name" value="Homeodomain-like"/>
    <property type="match status" value="1"/>
</dbReference>
<keyword evidence="1" id="KW-0805">Transcription regulation</keyword>
<name>A0ABY5Y5W2_9FLAO</name>
<dbReference type="RefSeq" id="WP_260572262.1">
    <property type="nucleotide sequence ID" value="NZ_CP104205.1"/>
</dbReference>
<dbReference type="PROSITE" id="PS01124">
    <property type="entry name" value="HTH_ARAC_FAMILY_2"/>
    <property type="match status" value="1"/>
</dbReference>
<dbReference type="SUPFAM" id="SSF46689">
    <property type="entry name" value="Homeodomain-like"/>
    <property type="match status" value="1"/>
</dbReference>
<dbReference type="PANTHER" id="PTHR43280:SF2">
    <property type="entry name" value="HTH-TYPE TRANSCRIPTIONAL REGULATOR EXSA"/>
    <property type="match status" value="1"/>
</dbReference>
<dbReference type="Proteomes" id="UP001059209">
    <property type="component" value="Chromosome"/>
</dbReference>
<organism evidence="5 6">
    <name type="scientific">Maribacter litopenaei</name>
    <dbReference type="NCBI Taxonomy" id="2976127"/>
    <lineage>
        <taxon>Bacteria</taxon>
        <taxon>Pseudomonadati</taxon>
        <taxon>Bacteroidota</taxon>
        <taxon>Flavobacteriia</taxon>
        <taxon>Flavobacteriales</taxon>
        <taxon>Flavobacteriaceae</taxon>
        <taxon>Maribacter</taxon>
    </lineage>
</organism>
<keyword evidence="3" id="KW-0804">Transcription</keyword>
<evidence type="ECO:0000256" key="1">
    <source>
        <dbReference type="ARBA" id="ARBA00023015"/>
    </source>
</evidence>
<dbReference type="PANTHER" id="PTHR43280">
    <property type="entry name" value="ARAC-FAMILY TRANSCRIPTIONAL REGULATOR"/>
    <property type="match status" value="1"/>
</dbReference>
<accession>A0ABY5Y5W2</accession>
<evidence type="ECO:0000256" key="3">
    <source>
        <dbReference type="ARBA" id="ARBA00023163"/>
    </source>
</evidence>
<keyword evidence="6" id="KW-1185">Reference proteome</keyword>
<gene>
    <name evidence="5" type="ORF">NYZ99_15955</name>
</gene>
<protein>
    <submittedName>
        <fullName evidence="5">AraC family transcriptional regulator</fullName>
    </submittedName>
</protein>
<evidence type="ECO:0000256" key="2">
    <source>
        <dbReference type="ARBA" id="ARBA00023125"/>
    </source>
</evidence>
<dbReference type="EMBL" id="CP104205">
    <property type="protein sequence ID" value="UWX54403.1"/>
    <property type="molecule type" value="Genomic_DNA"/>
</dbReference>
<evidence type="ECO:0000313" key="6">
    <source>
        <dbReference type="Proteomes" id="UP001059209"/>
    </source>
</evidence>
<dbReference type="InterPro" id="IPR018060">
    <property type="entry name" value="HTH_AraC"/>
</dbReference>
<evidence type="ECO:0000259" key="4">
    <source>
        <dbReference type="PROSITE" id="PS01124"/>
    </source>
</evidence>
<dbReference type="InterPro" id="IPR009057">
    <property type="entry name" value="Homeodomain-like_sf"/>
</dbReference>
<sequence>MKFELTYDIEKLLLEVIEKEVCSLGMAIECLQANHLKLSGKTSEENLHILSKGLTPYGIKIEDGDRMDLLAQIKSLIKKYVKGDYDRNVSISKMLSEETGYSYSYLSNHFTSQTFTTIENFYVLIRIEKVKELLMDDDRTLSDIAYSLNFSSVPHLSSQFKKVTGLTITQYLKIRNNTINTIN</sequence>
<feature type="domain" description="HTH araC/xylS-type" evidence="4">
    <location>
        <begin position="75"/>
        <end position="174"/>
    </location>
</feature>
<keyword evidence="2" id="KW-0238">DNA-binding</keyword>
<proteinExistence type="predicted"/>